<gene>
    <name evidence="5" type="ORF">H9L09_07660</name>
</gene>
<dbReference type="RefSeq" id="WP_187580055.1">
    <property type="nucleotide sequence ID" value="NZ_CP060713.1"/>
</dbReference>
<protein>
    <submittedName>
        <fullName evidence="5">LacI family DNA-binding transcriptional regulator</fullName>
    </submittedName>
</protein>
<dbReference type="PROSITE" id="PS50932">
    <property type="entry name" value="HTH_LACI_2"/>
    <property type="match status" value="1"/>
</dbReference>
<dbReference type="CDD" id="cd01392">
    <property type="entry name" value="HTH_LacI"/>
    <property type="match status" value="1"/>
</dbReference>
<keyword evidence="1" id="KW-0805">Transcription regulation</keyword>
<dbReference type="PANTHER" id="PTHR30146:SF109">
    <property type="entry name" value="HTH-TYPE TRANSCRIPTIONAL REGULATOR GALS"/>
    <property type="match status" value="1"/>
</dbReference>
<evidence type="ECO:0000256" key="1">
    <source>
        <dbReference type="ARBA" id="ARBA00023015"/>
    </source>
</evidence>
<dbReference type="CDD" id="cd06267">
    <property type="entry name" value="PBP1_LacI_sugar_binding-like"/>
    <property type="match status" value="1"/>
</dbReference>
<keyword evidence="6" id="KW-1185">Reference proteome</keyword>
<dbReference type="Pfam" id="PF00356">
    <property type="entry name" value="LacI"/>
    <property type="match status" value="1"/>
</dbReference>
<dbReference type="PANTHER" id="PTHR30146">
    <property type="entry name" value="LACI-RELATED TRANSCRIPTIONAL REPRESSOR"/>
    <property type="match status" value="1"/>
</dbReference>
<dbReference type="InterPro" id="IPR010982">
    <property type="entry name" value="Lambda_DNA-bd_dom_sf"/>
</dbReference>
<evidence type="ECO:0000256" key="3">
    <source>
        <dbReference type="ARBA" id="ARBA00023163"/>
    </source>
</evidence>
<feature type="domain" description="HTH lacI-type" evidence="4">
    <location>
        <begin position="2"/>
        <end position="56"/>
    </location>
</feature>
<dbReference type="Proteomes" id="UP000515947">
    <property type="component" value="Chromosome"/>
</dbReference>
<evidence type="ECO:0000259" key="4">
    <source>
        <dbReference type="PROSITE" id="PS50932"/>
    </source>
</evidence>
<accession>A0A7G9RF40</accession>
<dbReference type="InterPro" id="IPR046335">
    <property type="entry name" value="LacI/GalR-like_sensor"/>
</dbReference>
<organism evidence="5 6">
    <name type="scientific">Nocardioides mesophilus</name>
    <dbReference type="NCBI Taxonomy" id="433659"/>
    <lineage>
        <taxon>Bacteria</taxon>
        <taxon>Bacillati</taxon>
        <taxon>Actinomycetota</taxon>
        <taxon>Actinomycetes</taxon>
        <taxon>Propionibacteriales</taxon>
        <taxon>Nocardioidaceae</taxon>
        <taxon>Nocardioides</taxon>
    </lineage>
</organism>
<dbReference type="EMBL" id="CP060713">
    <property type="protein sequence ID" value="QNN54215.1"/>
    <property type="molecule type" value="Genomic_DNA"/>
</dbReference>
<dbReference type="KEGG" id="nmes:H9L09_07660"/>
<dbReference type="GO" id="GO:0003700">
    <property type="term" value="F:DNA-binding transcription factor activity"/>
    <property type="evidence" value="ECO:0007669"/>
    <property type="project" value="TreeGrafter"/>
</dbReference>
<evidence type="ECO:0000256" key="2">
    <source>
        <dbReference type="ARBA" id="ARBA00023125"/>
    </source>
</evidence>
<dbReference type="InterPro" id="IPR000843">
    <property type="entry name" value="HTH_LacI"/>
</dbReference>
<dbReference type="SMART" id="SM00354">
    <property type="entry name" value="HTH_LACI"/>
    <property type="match status" value="1"/>
</dbReference>
<dbReference type="SUPFAM" id="SSF47413">
    <property type="entry name" value="lambda repressor-like DNA-binding domains"/>
    <property type="match status" value="1"/>
</dbReference>
<dbReference type="GO" id="GO:0000976">
    <property type="term" value="F:transcription cis-regulatory region binding"/>
    <property type="evidence" value="ECO:0007669"/>
    <property type="project" value="TreeGrafter"/>
</dbReference>
<evidence type="ECO:0000313" key="6">
    <source>
        <dbReference type="Proteomes" id="UP000515947"/>
    </source>
</evidence>
<evidence type="ECO:0000313" key="5">
    <source>
        <dbReference type="EMBL" id="QNN54215.1"/>
    </source>
</evidence>
<dbReference type="SUPFAM" id="SSF53822">
    <property type="entry name" value="Periplasmic binding protein-like I"/>
    <property type="match status" value="1"/>
</dbReference>
<dbReference type="AlphaFoldDB" id="A0A7G9RF40"/>
<dbReference type="InterPro" id="IPR028082">
    <property type="entry name" value="Peripla_BP_I"/>
</dbReference>
<proteinExistence type="predicted"/>
<dbReference type="Pfam" id="PF13377">
    <property type="entry name" value="Peripla_BP_3"/>
    <property type="match status" value="1"/>
</dbReference>
<reference evidence="5 6" key="1">
    <citation type="submission" date="2020-08" db="EMBL/GenBank/DDBJ databases">
        <title>Genome sequence of Nocardioides mesophilus KACC 16243T.</title>
        <authorList>
            <person name="Hyun D.-W."/>
            <person name="Bae J.-W."/>
        </authorList>
    </citation>
    <scope>NUCLEOTIDE SEQUENCE [LARGE SCALE GENOMIC DNA]</scope>
    <source>
        <strain evidence="5 6">KACC 16243</strain>
    </source>
</reference>
<dbReference type="Gene3D" id="1.10.260.40">
    <property type="entry name" value="lambda repressor-like DNA-binding domains"/>
    <property type="match status" value="1"/>
</dbReference>
<keyword evidence="2 5" id="KW-0238">DNA-binding</keyword>
<keyword evidence="3" id="KW-0804">Transcription</keyword>
<name>A0A7G9RF40_9ACTN</name>
<dbReference type="Gene3D" id="3.40.50.2300">
    <property type="match status" value="2"/>
</dbReference>
<sequence>MTSIKDVAREVGMSTATVSRALRGLPRVSEDTRLRVLKAAERLDYVASPAAAGLVSGQTRAVGVVVPFVTRWFYGSVVHGAEELLRERGYDLLLYNLAGDQQARHRVFQTHLLRKRVDAVLILSLTPSAEEIASLNRLDRPVATVGAVVPGFSSVSIDDLATARTAVQHLVDLGHRRIGYIGGDLEGQLDFSAPLDRLRGYREAMAAARLRRNPAWEVTGDFTVRGGLAATRLLLATTPRPTAIFAASDEMAIGAVHAVRETGLRVPEDVSVIGIDDHEMAEFFELSTVAQPVHEQGRVAAQLLLQAIEHGPAFEPAVLTVPTRLVVRRTTAPPRH</sequence>